<sequence>MTRTRFTKGHGTRNDFVLLADTKGELDLTPELVRALADRRGGIGGDGVIRLVPTALVPESREVLAEDPHAIWFMDYRNADGSVAEMCGNGVRVFAAFAERLGLVSFAGGTEVPVGTRAGVKRVRKEADGWFAVDMGRWFLPGGRPALHDGYDATVVVRGWEVPRPALSVDLGNPHTVLAVAREDLLDRADLTEAPVVEPHPTHGTNVELVVPLGETTADDGTLVGRVRMRVHERGVGETPSCGTGACAAALAVRVWGGPDAPDTWLVDVPGGTVRVRALEGDRVELAGPAELVYAGEVDLASFLPAPAAAEAEGAADAAPEGDDGSEGAPRTDSGEGVPDGTPDAERTAV</sequence>
<dbReference type="GO" id="GO:0005829">
    <property type="term" value="C:cytosol"/>
    <property type="evidence" value="ECO:0007669"/>
    <property type="project" value="TreeGrafter"/>
</dbReference>
<feature type="active site" description="Proton acceptor" evidence="8">
    <location>
        <position position="242"/>
    </location>
</feature>
<keyword evidence="4 8" id="KW-0028">Amino-acid biosynthesis</keyword>
<comment type="pathway">
    <text evidence="1 8">Amino-acid biosynthesis; L-lysine biosynthesis via DAP pathway; DL-2,6-diaminopimelate from LL-2,6-diaminopimelate: step 1/1.</text>
</comment>
<evidence type="ECO:0000256" key="2">
    <source>
        <dbReference type="ARBA" id="ARBA00010219"/>
    </source>
</evidence>
<keyword evidence="6 8" id="KW-0413">Isomerase</keyword>
<feature type="site" description="Could be important to modulate the pK values of the two catalytic cysteine residues" evidence="8">
    <location>
        <position position="233"/>
    </location>
</feature>
<feature type="site" description="Could be important to modulate the pK values of the two catalytic cysteine residues" evidence="8">
    <location>
        <position position="175"/>
    </location>
</feature>
<keyword evidence="5 8" id="KW-0457">Lysine biosynthesis</keyword>
<organism evidence="11 12">
    <name type="scientific">Cellulosimicrobium funkei</name>
    <dbReference type="NCBI Taxonomy" id="264251"/>
    <lineage>
        <taxon>Bacteria</taxon>
        <taxon>Bacillati</taxon>
        <taxon>Actinomycetota</taxon>
        <taxon>Actinomycetes</taxon>
        <taxon>Micrococcales</taxon>
        <taxon>Promicromonosporaceae</taxon>
        <taxon>Cellulosimicrobium</taxon>
    </lineage>
</organism>
<evidence type="ECO:0000256" key="9">
    <source>
        <dbReference type="PROSITE-ProRule" id="PRU10125"/>
    </source>
</evidence>
<feature type="binding site" evidence="8">
    <location>
        <position position="173"/>
    </location>
    <ligand>
        <name>substrate</name>
    </ligand>
</feature>
<gene>
    <name evidence="8" type="primary">dapF</name>
    <name evidence="11" type="ORF">FB00_15430</name>
</gene>
<proteinExistence type="inferred from homology"/>
<comment type="subcellular location">
    <subcellularLocation>
        <location evidence="8">Cytoplasm</location>
    </subcellularLocation>
</comment>
<feature type="binding site" evidence="8">
    <location>
        <begin position="233"/>
        <end position="234"/>
    </location>
    <ligand>
        <name>substrate</name>
    </ligand>
</feature>
<feature type="binding site" evidence="8">
    <location>
        <begin position="243"/>
        <end position="244"/>
    </location>
    <ligand>
        <name>substrate</name>
    </ligand>
</feature>
<comment type="caution">
    <text evidence="8">Lacks conserved residue(s) required for the propagation of feature annotation.</text>
</comment>
<evidence type="ECO:0000256" key="3">
    <source>
        <dbReference type="ARBA" id="ARBA00013080"/>
    </source>
</evidence>
<dbReference type="HAMAP" id="MF_00197">
    <property type="entry name" value="DAP_epimerase"/>
    <property type="match status" value="1"/>
</dbReference>
<evidence type="ECO:0000313" key="12">
    <source>
        <dbReference type="Proteomes" id="UP000035265"/>
    </source>
</evidence>
<dbReference type="Pfam" id="PF01678">
    <property type="entry name" value="DAP_epimerase"/>
    <property type="match status" value="2"/>
</dbReference>
<dbReference type="EMBL" id="JNBQ01000025">
    <property type="protein sequence ID" value="KLN33834.1"/>
    <property type="molecule type" value="Genomic_DNA"/>
</dbReference>
<evidence type="ECO:0000256" key="8">
    <source>
        <dbReference type="HAMAP-Rule" id="MF_00197"/>
    </source>
</evidence>
<evidence type="ECO:0000256" key="7">
    <source>
        <dbReference type="ARBA" id="ARBA00051712"/>
    </source>
</evidence>
<feature type="binding site" evidence="8">
    <location>
        <position position="78"/>
    </location>
    <ligand>
        <name>substrate</name>
    </ligand>
</feature>
<evidence type="ECO:0000256" key="10">
    <source>
        <dbReference type="SAM" id="MobiDB-lite"/>
    </source>
</evidence>
<protein>
    <recommendedName>
        <fullName evidence="3 8">Diaminopimelate epimerase</fullName>
        <shortName evidence="8">DAP epimerase</shortName>
        <ecNumber evidence="3 8">5.1.1.7</ecNumber>
    </recommendedName>
    <alternativeName>
        <fullName evidence="8">PLP-independent amino acid racemase</fullName>
    </alternativeName>
</protein>
<feature type="binding site" evidence="8">
    <location>
        <position position="14"/>
    </location>
    <ligand>
        <name>substrate</name>
    </ligand>
</feature>
<dbReference type="PANTHER" id="PTHR31689:SF0">
    <property type="entry name" value="DIAMINOPIMELATE EPIMERASE"/>
    <property type="match status" value="1"/>
</dbReference>
<feature type="region of interest" description="Disordered" evidence="10">
    <location>
        <begin position="310"/>
        <end position="350"/>
    </location>
</feature>
<evidence type="ECO:0000256" key="4">
    <source>
        <dbReference type="ARBA" id="ARBA00022605"/>
    </source>
</evidence>
<comment type="function">
    <text evidence="8">Catalyzes the stereoinversion of LL-2,6-diaminopimelate (L,L-DAP) to meso-diaminopimelate (meso-DAP), a precursor of L-lysine and an essential component of the bacterial peptidoglycan.</text>
</comment>
<feature type="compositionally biased region" description="Low complexity" evidence="10">
    <location>
        <begin position="310"/>
        <end position="319"/>
    </location>
</feature>
<dbReference type="Gene3D" id="3.10.310.10">
    <property type="entry name" value="Diaminopimelate Epimerase, Chain A, domain 1"/>
    <property type="match status" value="2"/>
</dbReference>
<feature type="active site" evidence="9">
    <location>
        <position position="87"/>
    </location>
</feature>
<accession>A0A0H2KPP7</accession>
<comment type="catalytic activity">
    <reaction evidence="7 8">
        <text>(2S,6S)-2,6-diaminopimelate = meso-2,6-diaminopimelate</text>
        <dbReference type="Rhea" id="RHEA:15393"/>
        <dbReference type="ChEBI" id="CHEBI:57609"/>
        <dbReference type="ChEBI" id="CHEBI:57791"/>
        <dbReference type="EC" id="5.1.1.7"/>
    </reaction>
</comment>
<dbReference type="UniPathway" id="UPA00034">
    <property type="reaction ID" value="UER00025"/>
</dbReference>
<evidence type="ECO:0000256" key="1">
    <source>
        <dbReference type="ARBA" id="ARBA00005196"/>
    </source>
</evidence>
<dbReference type="PATRIC" id="fig|264251.5.peg.3143"/>
<evidence type="ECO:0000256" key="5">
    <source>
        <dbReference type="ARBA" id="ARBA00023154"/>
    </source>
</evidence>
<keyword evidence="12" id="KW-1185">Reference proteome</keyword>
<dbReference type="RefSeq" id="WP_082141373.1">
    <property type="nucleotide sequence ID" value="NZ_JNBQ01000025.1"/>
</dbReference>
<name>A0A0H2KPP7_9MICO</name>
<dbReference type="NCBIfam" id="TIGR00652">
    <property type="entry name" value="DapF"/>
    <property type="match status" value="1"/>
</dbReference>
<evidence type="ECO:0000313" key="11">
    <source>
        <dbReference type="EMBL" id="KLN33834.1"/>
    </source>
</evidence>
<comment type="similarity">
    <text evidence="2 8">Belongs to the diaminopimelate epimerase family.</text>
</comment>
<reference evidence="11 12" key="1">
    <citation type="submission" date="2014-05" db="EMBL/GenBank/DDBJ databases">
        <title>Cellulosimicrobium funkei U11 genome.</title>
        <authorList>
            <person name="Hu C."/>
            <person name="Gong Y."/>
            <person name="Wan W."/>
            <person name="Jiang M."/>
        </authorList>
    </citation>
    <scope>NUCLEOTIDE SEQUENCE [LARGE SCALE GENOMIC DNA]</scope>
    <source>
        <strain evidence="11 12">U11</strain>
    </source>
</reference>
<dbReference type="EC" id="5.1.1.7" evidence="3 8"/>
<comment type="caution">
    <text evidence="11">The sequence shown here is derived from an EMBL/GenBank/DDBJ whole genome shotgun (WGS) entry which is preliminary data.</text>
</comment>
<dbReference type="PROSITE" id="PS01326">
    <property type="entry name" value="DAP_EPIMERASE"/>
    <property type="match status" value="1"/>
</dbReference>
<dbReference type="PANTHER" id="PTHR31689">
    <property type="entry name" value="DIAMINOPIMELATE EPIMERASE, CHLOROPLASTIC"/>
    <property type="match status" value="1"/>
</dbReference>
<dbReference type="Proteomes" id="UP000035265">
    <property type="component" value="Unassembled WGS sequence"/>
</dbReference>
<feature type="binding site" evidence="8">
    <location>
        <position position="206"/>
    </location>
    <ligand>
        <name>substrate</name>
    </ligand>
</feature>
<dbReference type="SUPFAM" id="SSF54506">
    <property type="entry name" value="Diaminopimelate epimerase-like"/>
    <property type="match status" value="2"/>
</dbReference>
<evidence type="ECO:0000256" key="6">
    <source>
        <dbReference type="ARBA" id="ARBA00023235"/>
    </source>
</evidence>
<keyword evidence="8" id="KW-0963">Cytoplasm</keyword>
<dbReference type="InterPro" id="IPR018510">
    <property type="entry name" value="DAP_epimerase_AS"/>
</dbReference>
<dbReference type="InterPro" id="IPR001653">
    <property type="entry name" value="DAP_epimerase_DapF"/>
</dbReference>
<feature type="binding site" evidence="8">
    <location>
        <begin position="88"/>
        <end position="89"/>
    </location>
    <ligand>
        <name>substrate</name>
    </ligand>
</feature>
<dbReference type="GO" id="GO:0009089">
    <property type="term" value="P:lysine biosynthetic process via diaminopimelate"/>
    <property type="evidence" value="ECO:0007669"/>
    <property type="project" value="UniProtKB-UniRule"/>
</dbReference>
<comment type="subunit">
    <text evidence="8">Homodimer.</text>
</comment>
<feature type="active site" description="Proton donor" evidence="8">
    <location>
        <position position="87"/>
    </location>
</feature>
<dbReference type="GO" id="GO:0008837">
    <property type="term" value="F:diaminopimelate epimerase activity"/>
    <property type="evidence" value="ECO:0007669"/>
    <property type="project" value="UniProtKB-UniRule"/>
</dbReference>
<dbReference type="STRING" id="264251.FB00_15430"/>
<dbReference type="AlphaFoldDB" id="A0A0H2KPP7"/>